<dbReference type="AlphaFoldDB" id="A0A8B8MI51"/>
<gene>
    <name evidence="3" type="primary">LOC113873417</name>
</gene>
<dbReference type="RefSeq" id="XP_027367327.1">
    <property type="nucleotide sequence ID" value="XM_027511526.1"/>
</dbReference>
<proteinExistence type="predicted"/>
<feature type="region of interest" description="Disordered" evidence="1">
    <location>
        <begin position="294"/>
        <end position="315"/>
    </location>
</feature>
<sequence length="1105" mass="121505">MKSVGSYNDWPYYSSPPSNLSAFAAPFSVNRSTSSEVSAPFMESADSVDAVPPIHFRSYGYDFFSKPVRELDSSKSYGYSGLQSGLDSSSAQFPHLGLPSKDAFSYDHSTKSSLVEAQPYYPSYVSSAIHDPSSSVAPNHWSSSSGFPSLDGTSLGDYVNKPPELRFATQSSLLWNQFPEFNSHGKGKHVGVGSSFSSKQTDVTGSVVEESVNQVNAGYQDVKDSNNIDWEKHSVSAIANQLDDKSCLWGTSKTVPVEFLGRSVMQSPSMSIETHQEAPLKTVVDSGYNPLSYTGSYDKHSRQGDKPSTVPSIPKTGLTTDLNVGNIIVDGDIGHNNFYNSKEAYHMPSPGTGGCFDLGNLRMHLERNEPSSSNNAMISDKNVSRDVVDYMFKGIHGFQNSRANMDNLSLRLSAIEDVNSVEKSFEGGDRCNPAVDSPCWKGASAAHFSHYESYEALTPEHVHKNKHCFGSVIQEPQNCLLDTENNAKKSYENSNRYQMHSELVCQENGSAGSPRKFSVSKFASQDCKSDGSVNVGPFQTEPLSYYGLQYLDDITEMKENSVPPAKPADCESESSHTEHQVVDENELMSQKQDASCIGDADAGCNVNKSYESSTLHTANHALSSSVIDTTTAPEKSTGKVSTQNLNVQMLVDTMQNLSELLLCHCLNGGCELKERDCNVLKNVITNLNKCALKNAEQIVTAQESLFDQPETSRCAEESCALQQSASFNRPQLTKTGPERSKVEFEKTLVADANLHFRSGKPKDDAEMTKADNMTKALKQILSENFHDDEEVEPQTVLYKNLWLEAEAALCSVYYRARYNQMKLEMDKYSHKEIEEESKSEVVPTLRQIQSSATKVHNYPNPDPSGQDFPVLEATTNPKEPADLKFSADINKPNGLTPGGKGSQNLDGIIQNYTVSSTDKEARRNDEASVMARYHVLKARVDKTHIDTCNLEEPSDIADKSAPGGRDNQNLVDFCKDSPIPEKNKADSEASVVARFHILKSRVDDSGSISSDGKLLNEVGSVGKGTNDTTIAKNATEGKSLDIHVNPGVHLNSYTAVDMSIPKEFHLDLEDNQEIQPRGTYEFQLPTYYYSDGLASDWEHVEKKSL</sequence>
<accession>A0A8B8MI51</accession>
<dbReference type="PANTHER" id="PTHR34361">
    <property type="entry name" value="OS08G0157800 PROTEIN"/>
    <property type="match status" value="1"/>
</dbReference>
<dbReference type="GeneID" id="113873417"/>
<dbReference type="OrthoDB" id="611935at2759"/>
<reference evidence="2" key="1">
    <citation type="journal article" date="2019" name="Toxins">
        <title>Detection of Abrin-Like and Prepropulchellin-Like Toxin Genes and Transcripts Using Whole Genome Sequencing and Full-Length Transcript Sequencing of Abrus precatorius.</title>
        <authorList>
            <person name="Hovde B.T."/>
            <person name="Daligault H.E."/>
            <person name="Hanschen E.R."/>
            <person name="Kunde Y.A."/>
            <person name="Johnson M.B."/>
            <person name="Starkenburg S.R."/>
            <person name="Johnson S.L."/>
        </authorList>
    </citation>
    <scope>NUCLEOTIDE SEQUENCE [LARGE SCALE GENOMIC DNA]</scope>
</reference>
<dbReference type="Proteomes" id="UP000694853">
    <property type="component" value="Unplaced"/>
</dbReference>
<organism evidence="2 3">
    <name type="scientific">Abrus precatorius</name>
    <name type="common">Indian licorice</name>
    <name type="synonym">Glycine abrus</name>
    <dbReference type="NCBI Taxonomy" id="3816"/>
    <lineage>
        <taxon>Eukaryota</taxon>
        <taxon>Viridiplantae</taxon>
        <taxon>Streptophyta</taxon>
        <taxon>Embryophyta</taxon>
        <taxon>Tracheophyta</taxon>
        <taxon>Spermatophyta</taxon>
        <taxon>Magnoliopsida</taxon>
        <taxon>eudicotyledons</taxon>
        <taxon>Gunneridae</taxon>
        <taxon>Pentapetalae</taxon>
        <taxon>rosids</taxon>
        <taxon>fabids</taxon>
        <taxon>Fabales</taxon>
        <taxon>Fabaceae</taxon>
        <taxon>Papilionoideae</taxon>
        <taxon>50 kb inversion clade</taxon>
        <taxon>NPAAA clade</taxon>
        <taxon>indigoferoid/millettioid clade</taxon>
        <taxon>Abreae</taxon>
        <taxon>Abrus</taxon>
    </lineage>
</organism>
<keyword evidence="2" id="KW-1185">Reference proteome</keyword>
<evidence type="ECO:0000313" key="2">
    <source>
        <dbReference type="Proteomes" id="UP000694853"/>
    </source>
</evidence>
<protein>
    <submittedName>
        <fullName evidence="3">Uncharacterized protein LOC113873417 isoform X1</fullName>
    </submittedName>
</protein>
<reference evidence="3" key="2">
    <citation type="submission" date="2025-08" db="UniProtKB">
        <authorList>
            <consortium name="RefSeq"/>
        </authorList>
    </citation>
    <scope>IDENTIFICATION</scope>
    <source>
        <tissue evidence="3">Young leaves</tissue>
    </source>
</reference>
<dbReference type="KEGG" id="aprc:113873417"/>
<dbReference type="PANTHER" id="PTHR34361:SF2">
    <property type="entry name" value="OS08G0157800 PROTEIN"/>
    <property type="match status" value="1"/>
</dbReference>
<name>A0A8B8MI51_ABRPR</name>
<evidence type="ECO:0000313" key="3">
    <source>
        <dbReference type="RefSeq" id="XP_027367327.1"/>
    </source>
</evidence>
<evidence type="ECO:0000256" key="1">
    <source>
        <dbReference type="SAM" id="MobiDB-lite"/>
    </source>
</evidence>